<dbReference type="AlphaFoldDB" id="A0A9X2ICY7"/>
<dbReference type="InterPro" id="IPR034660">
    <property type="entry name" value="DinB/YfiT-like"/>
</dbReference>
<evidence type="ECO:0000313" key="3">
    <source>
        <dbReference type="Proteomes" id="UP001139485"/>
    </source>
</evidence>
<feature type="domain" description="Mycothiol-dependent maleylpyruvate isomerase metal-binding" evidence="1">
    <location>
        <begin position="11"/>
        <end position="55"/>
    </location>
</feature>
<keyword evidence="2" id="KW-0413">Isomerase</keyword>
<dbReference type="RefSeq" id="WP_250825686.1">
    <property type="nucleotide sequence ID" value="NZ_JAMOIL010000001.1"/>
</dbReference>
<gene>
    <name evidence="2" type="ORF">M8330_00220</name>
</gene>
<accession>A0A9X2ICY7</accession>
<evidence type="ECO:0000259" key="1">
    <source>
        <dbReference type="Pfam" id="PF11716"/>
    </source>
</evidence>
<keyword evidence="3" id="KW-1185">Reference proteome</keyword>
<dbReference type="Pfam" id="PF11716">
    <property type="entry name" value="MDMPI_N"/>
    <property type="match status" value="1"/>
</dbReference>
<name>A0A9X2ICY7_9ACTN</name>
<dbReference type="EMBL" id="JAMOIL010000001">
    <property type="protein sequence ID" value="MCM0618712.1"/>
    <property type="molecule type" value="Genomic_DNA"/>
</dbReference>
<dbReference type="GO" id="GO:0016853">
    <property type="term" value="F:isomerase activity"/>
    <property type="evidence" value="ECO:0007669"/>
    <property type="project" value="UniProtKB-KW"/>
</dbReference>
<dbReference type="SUPFAM" id="SSF109854">
    <property type="entry name" value="DinB/YfiT-like putative metalloenzymes"/>
    <property type="match status" value="1"/>
</dbReference>
<sequence length="159" mass="17017">MSLPESGEAYRRAADAFRSATAGLAVAELDAAVPTCPGWTVSDLLTHVAENHEQVFAEVGIEPVGADVLASWHEQLSSHPRTSAQAVDLAVHAWDVGRATGRHVRLDAPVVRFLDAFATDAGPLLAADEAFAPCPLTPDEVATLDEHDRVLTRYGRDPR</sequence>
<evidence type="ECO:0000313" key="2">
    <source>
        <dbReference type="EMBL" id="MCM0618712.1"/>
    </source>
</evidence>
<dbReference type="GO" id="GO:0046872">
    <property type="term" value="F:metal ion binding"/>
    <property type="evidence" value="ECO:0007669"/>
    <property type="project" value="InterPro"/>
</dbReference>
<dbReference type="InterPro" id="IPR024344">
    <property type="entry name" value="MDMPI_metal-binding"/>
</dbReference>
<reference evidence="2" key="1">
    <citation type="submission" date="2022-05" db="EMBL/GenBank/DDBJ databases">
        <authorList>
            <person name="Tuo L."/>
        </authorList>
    </citation>
    <scope>NUCLEOTIDE SEQUENCE</scope>
    <source>
        <strain evidence="2">BSK12Z-4</strain>
    </source>
</reference>
<comment type="caution">
    <text evidence="2">The sequence shown here is derived from an EMBL/GenBank/DDBJ whole genome shotgun (WGS) entry which is preliminary data.</text>
</comment>
<organism evidence="2 3">
    <name type="scientific">Nocardioides bruguierae</name>
    <dbReference type="NCBI Taxonomy" id="2945102"/>
    <lineage>
        <taxon>Bacteria</taxon>
        <taxon>Bacillati</taxon>
        <taxon>Actinomycetota</taxon>
        <taxon>Actinomycetes</taxon>
        <taxon>Propionibacteriales</taxon>
        <taxon>Nocardioidaceae</taxon>
        <taxon>Nocardioides</taxon>
    </lineage>
</organism>
<dbReference type="Proteomes" id="UP001139485">
    <property type="component" value="Unassembled WGS sequence"/>
</dbReference>
<proteinExistence type="predicted"/>
<dbReference type="Gene3D" id="1.20.120.450">
    <property type="entry name" value="dinb family like domain"/>
    <property type="match status" value="1"/>
</dbReference>
<protein>
    <submittedName>
        <fullName evidence="2">Maleylpyruvate isomerase N-terminal domain-containing protein</fullName>
    </submittedName>
</protein>